<evidence type="ECO:0000313" key="1">
    <source>
        <dbReference type="EMBL" id="AFK41631.1"/>
    </source>
</evidence>
<proteinExistence type="evidence at transcript level"/>
<sequence>MFHFFLQFLRKAKMQAPSKKSFLMPLHHLIEELMLLLKTNKVLIRLHANLKQLIQQSSLSSLVYLMANGSLYTLPLSQSCKLRDQSF</sequence>
<organism evidence="1">
    <name type="scientific">Medicago truncatula</name>
    <name type="common">Barrel medic</name>
    <name type="synonym">Medicago tribuloides</name>
    <dbReference type="NCBI Taxonomy" id="3880"/>
    <lineage>
        <taxon>Eukaryota</taxon>
        <taxon>Viridiplantae</taxon>
        <taxon>Streptophyta</taxon>
        <taxon>Embryophyta</taxon>
        <taxon>Tracheophyta</taxon>
        <taxon>Spermatophyta</taxon>
        <taxon>Magnoliopsida</taxon>
        <taxon>eudicotyledons</taxon>
        <taxon>Gunneridae</taxon>
        <taxon>Pentapetalae</taxon>
        <taxon>rosids</taxon>
        <taxon>fabids</taxon>
        <taxon>Fabales</taxon>
        <taxon>Fabaceae</taxon>
        <taxon>Papilionoideae</taxon>
        <taxon>50 kb inversion clade</taxon>
        <taxon>NPAAA clade</taxon>
        <taxon>Hologalegina</taxon>
        <taxon>IRL clade</taxon>
        <taxon>Trifolieae</taxon>
        <taxon>Medicago</taxon>
    </lineage>
</organism>
<protein>
    <submittedName>
        <fullName evidence="1">Uncharacterized protein</fullName>
    </submittedName>
</protein>
<name>I3SMY9_MEDTR</name>
<accession>I3SMY9</accession>
<dbReference type="AlphaFoldDB" id="I3SMY9"/>
<dbReference type="EMBL" id="BT141837">
    <property type="protein sequence ID" value="AFK41631.1"/>
    <property type="molecule type" value="mRNA"/>
</dbReference>
<reference evidence="1" key="1">
    <citation type="submission" date="2012-05" db="EMBL/GenBank/DDBJ databases">
        <authorList>
            <person name="Krishnakumar V."/>
            <person name="Cheung F."/>
            <person name="Xiao Y."/>
            <person name="Chan A."/>
            <person name="Moskal W.A."/>
            <person name="Town C.D."/>
        </authorList>
    </citation>
    <scope>NUCLEOTIDE SEQUENCE</scope>
</reference>